<evidence type="ECO:0000313" key="2">
    <source>
        <dbReference type="Proteomes" id="UP000318296"/>
    </source>
</evidence>
<reference evidence="1 2" key="1">
    <citation type="submission" date="2017-07" db="EMBL/GenBank/DDBJ databases">
        <title>Mechanisms for carbon and nitrogen cycling indicate functional differentiation within the Candidate Phyla Radiation.</title>
        <authorList>
            <person name="Danczak R.E."/>
            <person name="Johnston M.D."/>
            <person name="Kenah C."/>
            <person name="Slattery M."/>
            <person name="Wrighton K.C."/>
            <person name="Wilkins M.J."/>
        </authorList>
    </citation>
    <scope>NUCLEOTIDE SEQUENCE [LARGE SCALE GENOMIC DNA]</scope>
    <source>
        <strain evidence="1">Licking1014_96</strain>
    </source>
</reference>
<name>A0A554LGY4_9BACT</name>
<organism evidence="1 2">
    <name type="scientific">Candidatus Berkelbacteria bacterium Licking1014_96</name>
    <dbReference type="NCBI Taxonomy" id="2017149"/>
    <lineage>
        <taxon>Bacteria</taxon>
        <taxon>Candidatus Berkelbacteria</taxon>
    </lineage>
</organism>
<dbReference type="Proteomes" id="UP000318296">
    <property type="component" value="Unassembled WGS sequence"/>
</dbReference>
<feature type="non-terminal residue" evidence="1">
    <location>
        <position position="201"/>
    </location>
</feature>
<dbReference type="EMBL" id="VMGH01000013">
    <property type="protein sequence ID" value="TSC92140.1"/>
    <property type="molecule type" value="Genomic_DNA"/>
</dbReference>
<proteinExistence type="predicted"/>
<gene>
    <name evidence="1" type="ORF">CEN92_96</name>
</gene>
<protein>
    <submittedName>
        <fullName evidence="1">Uncharacterized protein</fullName>
    </submittedName>
</protein>
<sequence length="201" mass="23437">MEDFYPFKDLVCKKNIVGVGATAFSRLGPSFFLPHYQILTLKKSDEDETIRKNISFSRVDYVFEKRKHYSTILNILDSPEGKDFLSSISDPILYLYFANRSVERFLKEGKIKFIGTATSRFFDLRSKVGFYQLLEKIGIKTLPHLYLKKKELDYHKLHSRLGNFVIQRETKGGGKGTVFVFKGDNFKRGLYKFQKLSDEKM</sequence>
<comment type="caution">
    <text evidence="1">The sequence shown here is derived from an EMBL/GenBank/DDBJ whole genome shotgun (WGS) entry which is preliminary data.</text>
</comment>
<evidence type="ECO:0000313" key="1">
    <source>
        <dbReference type="EMBL" id="TSC92140.1"/>
    </source>
</evidence>
<accession>A0A554LGY4</accession>
<dbReference type="AlphaFoldDB" id="A0A554LGY4"/>